<sequence>MNNNEFIELFEKNYEKVKSHLGWSVDKRVAVMIASSYSSKGKSFNEQTFNEVIQAIKQQTKWYHTLRVSGNLQYCIAMMLDGKGDTNSLVNELLVNEELLKSVKFTRTQYSYIAALFLPNDEANKKTIAENAQKLYKTIRKHHPFLTSYEDVPFAVLLSSEVDDSEKRAAIMNRYYKELRENNFYMGNELQWLSQILTFYGTEYVEQLVPYVIEIRKQLNDNGIKIKHIHYPILGFLAIAGTNTAQINEISNLFKELSKLKLLRWYKDIILSIAVQKYLCDLVNVNESLEMSIVTSFEMLLQAEQAMMISVTMAAVVASSSSSSS</sequence>
<reference evidence="2" key="1">
    <citation type="submission" date="2017-08" db="EMBL/GenBank/DDBJ databases">
        <authorList>
            <person name="Varghese N."/>
            <person name="Submissions S."/>
        </authorList>
    </citation>
    <scope>NUCLEOTIDE SEQUENCE [LARGE SCALE GENOMIC DNA]</scope>
    <source>
        <strain evidence="2">JC23</strain>
    </source>
</reference>
<gene>
    <name evidence="1" type="ORF">SAMN05877842_105109</name>
</gene>
<dbReference type="InterPro" id="IPR025062">
    <property type="entry name" value="DUF4003"/>
</dbReference>
<evidence type="ECO:0000313" key="2">
    <source>
        <dbReference type="Proteomes" id="UP000219252"/>
    </source>
</evidence>
<dbReference type="AlphaFoldDB" id="A0A285UCU6"/>
<dbReference type="Pfam" id="PF13170">
    <property type="entry name" value="DUF4003"/>
    <property type="match status" value="1"/>
</dbReference>
<dbReference type="RefSeq" id="WP_097149302.1">
    <property type="nucleotide sequence ID" value="NZ_OBQC01000005.1"/>
</dbReference>
<proteinExistence type="predicted"/>
<organism evidence="1 2">
    <name type="scientific">Ureibacillus acetophenoni</name>
    <dbReference type="NCBI Taxonomy" id="614649"/>
    <lineage>
        <taxon>Bacteria</taxon>
        <taxon>Bacillati</taxon>
        <taxon>Bacillota</taxon>
        <taxon>Bacilli</taxon>
        <taxon>Bacillales</taxon>
        <taxon>Caryophanaceae</taxon>
        <taxon>Ureibacillus</taxon>
    </lineage>
</organism>
<name>A0A285UCU6_9BACL</name>
<keyword evidence="2" id="KW-1185">Reference proteome</keyword>
<dbReference type="Proteomes" id="UP000219252">
    <property type="component" value="Unassembled WGS sequence"/>
</dbReference>
<protein>
    <submittedName>
        <fullName evidence="1">Uncharacterized protein DUF4003</fullName>
    </submittedName>
</protein>
<dbReference type="EMBL" id="OBQC01000005">
    <property type="protein sequence ID" value="SOC39218.1"/>
    <property type="molecule type" value="Genomic_DNA"/>
</dbReference>
<evidence type="ECO:0000313" key="1">
    <source>
        <dbReference type="EMBL" id="SOC39218.1"/>
    </source>
</evidence>
<accession>A0A285UCU6</accession>
<dbReference type="OrthoDB" id="1778393at2"/>